<feature type="signal peptide" evidence="2">
    <location>
        <begin position="1"/>
        <end position="29"/>
    </location>
</feature>
<evidence type="ECO:0000256" key="2">
    <source>
        <dbReference type="SAM" id="SignalP"/>
    </source>
</evidence>
<protein>
    <submittedName>
        <fullName evidence="3">Uncharacterized protein</fullName>
    </submittedName>
</protein>
<gene>
    <name evidence="3" type="ORF">B0J13DRAFT_199799</name>
</gene>
<dbReference type="Proteomes" id="UP000717696">
    <property type="component" value="Unassembled WGS sequence"/>
</dbReference>
<feature type="chain" id="PRO_5040113359" evidence="2">
    <location>
        <begin position="30"/>
        <end position="72"/>
    </location>
</feature>
<organism evidence="3 4">
    <name type="scientific">Dactylonectria estremocensis</name>
    <dbReference type="NCBI Taxonomy" id="1079267"/>
    <lineage>
        <taxon>Eukaryota</taxon>
        <taxon>Fungi</taxon>
        <taxon>Dikarya</taxon>
        <taxon>Ascomycota</taxon>
        <taxon>Pezizomycotina</taxon>
        <taxon>Sordariomycetes</taxon>
        <taxon>Hypocreomycetidae</taxon>
        <taxon>Hypocreales</taxon>
        <taxon>Nectriaceae</taxon>
        <taxon>Dactylonectria</taxon>
    </lineage>
</organism>
<feature type="region of interest" description="Disordered" evidence="1">
    <location>
        <begin position="52"/>
        <end position="72"/>
    </location>
</feature>
<sequence>MFTLPSKPRRAWEIVHALTRLVCLGKVAALKPLKDDKCDVRDAKWTQRRCSDQRQHFSAKRQPDSETRPWVV</sequence>
<dbReference type="AlphaFoldDB" id="A0A9P9DFL6"/>
<keyword evidence="2" id="KW-0732">Signal</keyword>
<evidence type="ECO:0000313" key="3">
    <source>
        <dbReference type="EMBL" id="KAH7118269.1"/>
    </source>
</evidence>
<keyword evidence="4" id="KW-1185">Reference proteome</keyword>
<reference evidence="3" key="1">
    <citation type="journal article" date="2021" name="Nat. Commun.">
        <title>Genetic determinants of endophytism in the Arabidopsis root mycobiome.</title>
        <authorList>
            <person name="Mesny F."/>
            <person name="Miyauchi S."/>
            <person name="Thiergart T."/>
            <person name="Pickel B."/>
            <person name="Atanasova L."/>
            <person name="Karlsson M."/>
            <person name="Huettel B."/>
            <person name="Barry K.W."/>
            <person name="Haridas S."/>
            <person name="Chen C."/>
            <person name="Bauer D."/>
            <person name="Andreopoulos W."/>
            <person name="Pangilinan J."/>
            <person name="LaButti K."/>
            <person name="Riley R."/>
            <person name="Lipzen A."/>
            <person name="Clum A."/>
            <person name="Drula E."/>
            <person name="Henrissat B."/>
            <person name="Kohler A."/>
            <person name="Grigoriev I.V."/>
            <person name="Martin F.M."/>
            <person name="Hacquard S."/>
        </authorList>
    </citation>
    <scope>NUCLEOTIDE SEQUENCE</scope>
    <source>
        <strain evidence="3">MPI-CAGE-AT-0021</strain>
    </source>
</reference>
<comment type="caution">
    <text evidence="3">The sequence shown here is derived from an EMBL/GenBank/DDBJ whole genome shotgun (WGS) entry which is preliminary data.</text>
</comment>
<proteinExistence type="predicted"/>
<evidence type="ECO:0000256" key="1">
    <source>
        <dbReference type="SAM" id="MobiDB-lite"/>
    </source>
</evidence>
<accession>A0A9P9DFL6</accession>
<name>A0A9P9DFL6_9HYPO</name>
<dbReference type="EMBL" id="JAGMUU010000032">
    <property type="protein sequence ID" value="KAH7118269.1"/>
    <property type="molecule type" value="Genomic_DNA"/>
</dbReference>
<evidence type="ECO:0000313" key="4">
    <source>
        <dbReference type="Proteomes" id="UP000717696"/>
    </source>
</evidence>